<dbReference type="InterPro" id="IPR007337">
    <property type="entry name" value="RelB/DinJ"/>
</dbReference>
<dbReference type="EMBL" id="CP158295">
    <property type="protein sequence ID" value="XBV47738.1"/>
    <property type="molecule type" value="Genomic_DNA"/>
</dbReference>
<dbReference type="RefSeq" id="WP_350262789.1">
    <property type="nucleotide sequence ID" value="NZ_CP158295.1"/>
</dbReference>
<dbReference type="GO" id="GO:0006355">
    <property type="term" value="P:regulation of DNA-templated transcription"/>
    <property type="evidence" value="ECO:0007669"/>
    <property type="project" value="InterPro"/>
</dbReference>
<gene>
    <name evidence="1" type="ORF">AAF463_25230</name>
</gene>
<reference evidence="1" key="1">
    <citation type="submission" date="2024-06" db="EMBL/GenBank/DDBJ databases">
        <title>Multiomics insights into the TNT degradation mechanism by Pantoea sp. BJ2 isolated from an ammunition destruction site.</title>
        <authorList>
            <person name="Luo J."/>
        </authorList>
    </citation>
    <scope>NUCLEOTIDE SEQUENCE</scope>
    <source>
        <strain evidence="1">BJ2</strain>
        <plasmid evidence="1">plasmindC</plasmid>
    </source>
</reference>
<dbReference type="AlphaFoldDB" id="A0AAU7U446"/>
<accession>A0AAU7U446</accession>
<proteinExistence type="predicted"/>
<dbReference type="GO" id="GO:0043565">
    <property type="term" value="F:sequence-specific DNA binding"/>
    <property type="evidence" value="ECO:0007669"/>
    <property type="project" value="UniProtKB-ARBA"/>
</dbReference>
<name>A0AAU7U446_9GAMM</name>
<keyword evidence="1" id="KW-0614">Plasmid</keyword>
<evidence type="ECO:0000313" key="1">
    <source>
        <dbReference type="EMBL" id="XBV47738.1"/>
    </source>
</evidence>
<dbReference type="Gene3D" id="1.10.1220.10">
    <property type="entry name" value="Met repressor-like"/>
    <property type="match status" value="1"/>
</dbReference>
<geneLocation type="plasmid" evidence="1">
    <name>plasmindC</name>
</geneLocation>
<protein>
    <submittedName>
        <fullName evidence="1">Type II toxin-antitoxin system RelB/DinJ family antitoxin</fullName>
    </submittedName>
</protein>
<organism evidence="1">
    <name type="scientific">Pantoea sp. BJ2</name>
    <dbReference type="NCBI Taxonomy" id="3141322"/>
    <lineage>
        <taxon>Bacteria</taxon>
        <taxon>Pseudomonadati</taxon>
        <taxon>Pseudomonadota</taxon>
        <taxon>Gammaproteobacteria</taxon>
        <taxon>Enterobacterales</taxon>
        <taxon>Erwiniaceae</taxon>
        <taxon>Pantoea</taxon>
    </lineage>
</organism>
<dbReference type="Pfam" id="PF04221">
    <property type="entry name" value="RelB"/>
    <property type="match status" value="1"/>
</dbReference>
<sequence length="174" mass="19230">MAMVNIRIDDNLKADGEAVFRAEGVSATEAITQLYRHAVQYRKLPFNDPRIILQQMRDAIHHASDVATGLNIKHCKNGFISVIERDAARAVFDGTSRSLEDNYGALQSACGGFLQQAWVDAANAMKGLLWMVSLCTEKVSGGLIVRAELNRATRALSDSYTEISRITERFAPQD</sequence>
<dbReference type="InterPro" id="IPR013321">
    <property type="entry name" value="Arc_rbn_hlx_hlx"/>
</dbReference>